<dbReference type="RefSeq" id="XP_018254748.1">
    <property type="nucleotide sequence ID" value="XM_018402110.1"/>
</dbReference>
<evidence type="ECO:0000313" key="1">
    <source>
        <dbReference type="EMBL" id="KNB16703.1"/>
    </source>
</evidence>
<dbReference type="GeneID" id="28962461"/>
<dbReference type="OrthoDB" id="10317295at2759"/>
<sequence length="130" mass="13702">MPSADASLALRNTDVASPYYCYPLPDTTPRPTPSPLGKSISTVTPAVNGPIVTGADLKSITTMWQTGAPSHAQINTPATLLSSNLSRTIWTPPEIATETPTGTSSASARVKTSGVMLWLTFLSAMAVRWL</sequence>
<name>A0A0J9W116_FUSO4</name>
<dbReference type="AlphaFoldDB" id="A0A0J9W116"/>
<reference evidence="1" key="1">
    <citation type="submission" date="2007-04" db="EMBL/GenBank/DDBJ databases">
        <authorList>
            <consortium name="The Broad Institute Genome Sequencing Platform"/>
            <person name="Birren B."/>
            <person name="Lander E."/>
            <person name="Galagan J."/>
            <person name="Nusbaum C."/>
            <person name="Devon K."/>
            <person name="Ma L.-J."/>
            <person name="Jaffe D."/>
            <person name="Butler J."/>
            <person name="Alvarez P."/>
            <person name="Gnerre S."/>
            <person name="Grabherr M."/>
            <person name="Kleber M."/>
            <person name="Mauceli E."/>
            <person name="Brockman W."/>
            <person name="MacCallum I.A."/>
            <person name="Young S."/>
            <person name="LaButti K."/>
            <person name="DeCaprio D."/>
            <person name="Crawford M."/>
            <person name="Koehrsen M."/>
            <person name="Engels R."/>
            <person name="Montgomery P."/>
            <person name="Pearson M."/>
            <person name="Howarth C."/>
            <person name="Larson L."/>
            <person name="White J."/>
            <person name="O'Leary S."/>
            <person name="Kodira C."/>
            <person name="Zeng Q."/>
            <person name="Yandava C."/>
            <person name="Alvarado L."/>
            <person name="Kistler C."/>
            <person name="Shim W.-B."/>
            <person name="Kang S."/>
            <person name="Woloshuk C."/>
        </authorList>
    </citation>
    <scope>NUCLEOTIDE SEQUENCE</scope>
    <source>
        <strain evidence="1">4287</strain>
    </source>
</reference>
<protein>
    <submittedName>
        <fullName evidence="1">Uncharacterized protein</fullName>
    </submittedName>
</protein>
<gene>
    <name evidence="1" type="ORF">FOXG_21755</name>
</gene>
<reference evidence="1" key="2">
    <citation type="journal article" date="2010" name="Nature">
        <title>Comparative genomics reveals mobile pathogenicity chromosomes in Fusarium.</title>
        <authorList>
            <person name="Ma L.J."/>
            <person name="van der Does H.C."/>
            <person name="Borkovich K.A."/>
            <person name="Coleman J.J."/>
            <person name="Daboussi M.J."/>
            <person name="Di Pietro A."/>
            <person name="Dufresne M."/>
            <person name="Freitag M."/>
            <person name="Grabherr M."/>
            <person name="Henrissat B."/>
            <person name="Houterman P.M."/>
            <person name="Kang S."/>
            <person name="Shim W.B."/>
            <person name="Woloshuk C."/>
            <person name="Xie X."/>
            <person name="Xu J.R."/>
            <person name="Antoniw J."/>
            <person name="Baker S.E."/>
            <person name="Bluhm B.H."/>
            <person name="Breakspear A."/>
            <person name="Brown D.W."/>
            <person name="Butchko R.A."/>
            <person name="Chapman S."/>
            <person name="Coulson R."/>
            <person name="Coutinho P.M."/>
            <person name="Danchin E.G."/>
            <person name="Diener A."/>
            <person name="Gale L.R."/>
            <person name="Gardiner D.M."/>
            <person name="Goff S."/>
            <person name="Hammond-Kosack K.E."/>
            <person name="Hilburn K."/>
            <person name="Hua-Van A."/>
            <person name="Jonkers W."/>
            <person name="Kazan K."/>
            <person name="Kodira C.D."/>
            <person name="Koehrsen M."/>
            <person name="Kumar L."/>
            <person name="Lee Y.H."/>
            <person name="Li L."/>
            <person name="Manners J.M."/>
            <person name="Miranda-Saavedra D."/>
            <person name="Mukherjee M."/>
            <person name="Park G."/>
            <person name="Park J."/>
            <person name="Park S.Y."/>
            <person name="Proctor R.H."/>
            <person name="Regev A."/>
            <person name="Ruiz-Roldan M.C."/>
            <person name="Sain D."/>
            <person name="Sakthikumar S."/>
            <person name="Sykes S."/>
            <person name="Schwartz D.C."/>
            <person name="Turgeon B.G."/>
            <person name="Wapinski I."/>
            <person name="Yoder O."/>
            <person name="Young S."/>
            <person name="Zeng Q."/>
            <person name="Zhou S."/>
            <person name="Galagan J."/>
            <person name="Cuomo C.A."/>
            <person name="Kistler H.C."/>
            <person name="Rep M."/>
        </authorList>
    </citation>
    <scope>NUCLEOTIDE SEQUENCE [LARGE SCALE GENOMIC DNA]</scope>
    <source>
        <strain evidence="1">4287</strain>
    </source>
</reference>
<accession>A0A0J9W116</accession>
<evidence type="ECO:0000313" key="2">
    <source>
        <dbReference type="Proteomes" id="UP000009097"/>
    </source>
</evidence>
<organism evidence="1 2">
    <name type="scientific">Fusarium oxysporum f. sp. lycopersici (strain 4287 / CBS 123668 / FGSC 9935 / NRRL 34936)</name>
    <name type="common">Fusarium vascular wilt of tomato</name>
    <dbReference type="NCBI Taxonomy" id="426428"/>
    <lineage>
        <taxon>Eukaryota</taxon>
        <taxon>Fungi</taxon>
        <taxon>Dikarya</taxon>
        <taxon>Ascomycota</taxon>
        <taxon>Pezizomycotina</taxon>
        <taxon>Sordariomycetes</taxon>
        <taxon>Hypocreomycetidae</taxon>
        <taxon>Hypocreales</taxon>
        <taxon>Nectriaceae</taxon>
        <taxon>Fusarium</taxon>
        <taxon>Fusarium oxysporum species complex</taxon>
    </lineage>
</organism>
<dbReference type="VEuPathDB" id="FungiDB:FOXG_21755"/>
<dbReference type="EMBL" id="DS231720">
    <property type="protein sequence ID" value="KNB16703.1"/>
    <property type="molecule type" value="Genomic_DNA"/>
</dbReference>
<proteinExistence type="predicted"/>
<dbReference type="KEGG" id="fox:FOXG_21755"/>
<dbReference type="Proteomes" id="UP000009097">
    <property type="component" value="Unassembled WGS sequence"/>
</dbReference>